<sequence>ATAALGKDGEQTGFDNVLKKVAEKLNDEDWKKKATQKQVNALLKQLQDAQEKIAKEYKTDAKLLENEVGDKDAQGKDVIPPFEASVPYKNALEKAKTEDPATTDPESATVKLKAYADQLEAAQKLINQVNNPDPNAKPEERPSQDDVDKALAALKQAKKDIDDKFKTKVDKLQNEVDDKNEDGSARTPEFEKSTEFANLQGKTKDGKKPDDLVAYEQALAKAKELIDKNDGKVTKDGQEVDVPKDQLPTQAQVDAAKKALKEIKDKILANYKTSPVDLQKEVDLSKDGDDDKRDDVFENTPAFKNATAKGDEASKKALEEYNAKLKAAKEMLDKFDRATGQLKKDAKDVPTQAKLDEALKALQDAKKKITDDYATQKQNLRTDYGNSPDVSNYGWASDAAKDAYKKALEDANAKLGDTNATQAEVDAAQKALKDALEALVKSANANRRAYYEDMVIDARNALQKLVDANEATHLKDLYTHAEPAAQHEFMAAMDNAKKVLADKEALASELDAARVRLLRALDGLAAHQLPGMTNAGANGNAGAGANGAAGYGAHAAGAYGRGAHAAGRVRAHAGKHLAQTSDPTNALAAAGMLASALGFIAMGFKTKKRRAK</sequence>
<feature type="transmembrane region" description="Helical" evidence="3">
    <location>
        <begin position="586"/>
        <end position="604"/>
    </location>
</feature>
<accession>A0ABN0AZJ9</accession>
<feature type="compositionally biased region" description="Basic and acidic residues" evidence="2">
    <location>
        <begin position="136"/>
        <end position="149"/>
    </location>
</feature>
<dbReference type="Pfam" id="PF07554">
    <property type="entry name" value="FIVAR"/>
    <property type="match status" value="4"/>
</dbReference>
<reference evidence="4 5" key="1">
    <citation type="submission" date="2010-08" db="EMBL/GenBank/DDBJ databases">
        <authorList>
            <person name="Durkin A.S."/>
            <person name="Madupu R."/>
            <person name="Torralba M."/>
            <person name="Gillis M."/>
            <person name="Methe B."/>
            <person name="Sutton G."/>
            <person name="Nelson K.E."/>
        </authorList>
    </citation>
    <scope>NUCLEOTIDE SEQUENCE [LARGE SCALE GENOMIC DNA]</scope>
    <source>
        <strain evidence="4 5">PB189-T1-4</strain>
    </source>
</reference>
<name>A0ABN0AZJ9_9ACTN</name>
<dbReference type="Gene3D" id="1.20.1270.90">
    <property type="entry name" value="AF1782-like"/>
    <property type="match status" value="2"/>
</dbReference>
<feature type="region of interest" description="Disordered" evidence="2">
    <location>
        <begin position="278"/>
        <end position="314"/>
    </location>
</feature>
<protein>
    <submittedName>
        <fullName evidence="4">LPXTG-motif cell wall anchor domain protein</fullName>
    </submittedName>
</protein>
<gene>
    <name evidence="4" type="ORF">HMPREF9248_0049</name>
</gene>
<feature type="region of interest" description="Disordered" evidence="2">
    <location>
        <begin position="230"/>
        <end position="249"/>
    </location>
</feature>
<organism evidence="4 5">
    <name type="scientific">Fannyhessea vaginae PB189-T1-4</name>
    <dbReference type="NCBI Taxonomy" id="866774"/>
    <lineage>
        <taxon>Bacteria</taxon>
        <taxon>Bacillati</taxon>
        <taxon>Actinomycetota</taxon>
        <taxon>Coriobacteriia</taxon>
        <taxon>Coriobacteriales</taxon>
        <taxon>Atopobiaceae</taxon>
        <taxon>Fannyhessea</taxon>
    </lineage>
</organism>
<feature type="compositionally biased region" description="Basic and acidic residues" evidence="2">
    <location>
        <begin position="278"/>
        <end position="296"/>
    </location>
</feature>
<keyword evidence="3" id="KW-0812">Transmembrane</keyword>
<dbReference type="EMBL" id="AEDQ01000026">
    <property type="protein sequence ID" value="EFL43954.1"/>
    <property type="molecule type" value="Genomic_DNA"/>
</dbReference>
<feature type="non-terminal residue" evidence="4">
    <location>
        <position position="1"/>
    </location>
</feature>
<feature type="region of interest" description="Disordered" evidence="2">
    <location>
        <begin position="125"/>
        <end position="154"/>
    </location>
</feature>
<comment type="caution">
    <text evidence="4">The sequence shown here is derived from an EMBL/GenBank/DDBJ whole genome shotgun (WGS) entry which is preliminary data.</text>
</comment>
<evidence type="ECO:0000313" key="4">
    <source>
        <dbReference type="EMBL" id="EFL43954.1"/>
    </source>
</evidence>
<keyword evidence="1" id="KW-0175">Coiled coil</keyword>
<evidence type="ECO:0000256" key="3">
    <source>
        <dbReference type="SAM" id="Phobius"/>
    </source>
</evidence>
<feature type="coiled-coil region" evidence="1">
    <location>
        <begin position="32"/>
        <end position="74"/>
    </location>
</feature>
<evidence type="ECO:0000256" key="1">
    <source>
        <dbReference type="SAM" id="Coils"/>
    </source>
</evidence>
<proteinExistence type="predicted"/>
<keyword evidence="5" id="KW-1185">Reference proteome</keyword>
<keyword evidence="3" id="KW-1133">Transmembrane helix</keyword>
<feature type="region of interest" description="Disordered" evidence="2">
    <location>
        <begin position="172"/>
        <end position="210"/>
    </location>
</feature>
<dbReference type="Proteomes" id="UP000004431">
    <property type="component" value="Unassembled WGS sequence"/>
</dbReference>
<feature type="compositionally biased region" description="Basic and acidic residues" evidence="2">
    <location>
        <begin position="230"/>
        <end position="244"/>
    </location>
</feature>
<evidence type="ECO:0000256" key="2">
    <source>
        <dbReference type="SAM" id="MobiDB-lite"/>
    </source>
</evidence>
<evidence type="ECO:0000313" key="5">
    <source>
        <dbReference type="Proteomes" id="UP000004431"/>
    </source>
</evidence>
<keyword evidence="3" id="KW-0472">Membrane</keyword>
<feature type="compositionally biased region" description="Basic and acidic residues" evidence="2">
    <location>
        <begin position="172"/>
        <end position="194"/>
    </location>
</feature>